<evidence type="ECO:0000259" key="1">
    <source>
        <dbReference type="Pfam" id="PF03050"/>
    </source>
</evidence>
<organism evidence="2 3">
    <name type="scientific">Xanthocytophaga flava</name>
    <dbReference type="NCBI Taxonomy" id="3048013"/>
    <lineage>
        <taxon>Bacteria</taxon>
        <taxon>Pseudomonadati</taxon>
        <taxon>Bacteroidota</taxon>
        <taxon>Cytophagia</taxon>
        <taxon>Cytophagales</taxon>
        <taxon>Rhodocytophagaceae</taxon>
        <taxon>Xanthocytophaga</taxon>
    </lineage>
</organism>
<evidence type="ECO:0000313" key="3">
    <source>
        <dbReference type="Proteomes" id="UP001228581"/>
    </source>
</evidence>
<dbReference type="Pfam" id="PF03050">
    <property type="entry name" value="DDE_Tnp_IS66"/>
    <property type="match status" value="1"/>
</dbReference>
<dbReference type="PANTHER" id="PTHR33678:SF1">
    <property type="entry name" value="BLL1576 PROTEIN"/>
    <property type="match status" value="1"/>
</dbReference>
<name>A0ABT7CMW1_9BACT</name>
<comment type="caution">
    <text evidence="2">The sequence shown here is derived from an EMBL/GenBank/DDBJ whole genome shotgun (WGS) entry which is preliminary data.</text>
</comment>
<feature type="domain" description="Transposase IS66 central" evidence="1">
    <location>
        <begin position="1"/>
        <end position="71"/>
    </location>
</feature>
<evidence type="ECO:0000313" key="2">
    <source>
        <dbReference type="EMBL" id="MDJ1495043.1"/>
    </source>
</evidence>
<dbReference type="RefSeq" id="WP_313998772.1">
    <property type="nucleotide sequence ID" value="NZ_JASJOT010000012.1"/>
</dbReference>
<dbReference type="EMBL" id="JASJOT010000012">
    <property type="protein sequence ID" value="MDJ1495043.1"/>
    <property type="molecule type" value="Genomic_DNA"/>
</dbReference>
<gene>
    <name evidence="2" type="ORF">QNI19_19040</name>
</gene>
<dbReference type="Proteomes" id="UP001228581">
    <property type="component" value="Unassembled WGS sequence"/>
</dbReference>
<sequence>MLANFQGVLQIDGYEVYNSVFKKNTNVTLAACMAHVRRRFDESVSNDAVRVQYVVKEIAKLYKIEKHIRQNPLLTELDICQLSKPVRF</sequence>
<dbReference type="InterPro" id="IPR052344">
    <property type="entry name" value="Transposase-related"/>
</dbReference>
<protein>
    <submittedName>
        <fullName evidence="2">Transposase</fullName>
    </submittedName>
</protein>
<reference evidence="2 3" key="1">
    <citation type="submission" date="2023-05" db="EMBL/GenBank/DDBJ databases">
        <authorList>
            <person name="Zhang X."/>
        </authorList>
    </citation>
    <scope>NUCLEOTIDE SEQUENCE [LARGE SCALE GENOMIC DNA]</scope>
    <source>
        <strain evidence="2 3">DM2B3-1</strain>
    </source>
</reference>
<dbReference type="InterPro" id="IPR004291">
    <property type="entry name" value="Transposase_IS66_central"/>
</dbReference>
<dbReference type="PANTHER" id="PTHR33678">
    <property type="entry name" value="BLL1576 PROTEIN"/>
    <property type="match status" value="1"/>
</dbReference>
<proteinExistence type="predicted"/>
<keyword evidence="3" id="KW-1185">Reference proteome</keyword>
<accession>A0ABT7CMW1</accession>